<keyword evidence="10" id="KW-0443">Lipid metabolism</keyword>
<feature type="domain" description="Acyl-coenzyme A oxidase N-terminal" evidence="16">
    <location>
        <begin position="33"/>
        <end position="146"/>
    </location>
</feature>
<dbReference type="InterPro" id="IPR012258">
    <property type="entry name" value="Acyl-CoA_oxidase"/>
</dbReference>
<dbReference type="GO" id="GO:0005777">
    <property type="term" value="C:peroxisome"/>
    <property type="evidence" value="ECO:0007669"/>
    <property type="project" value="UniProtKB-SubCell"/>
</dbReference>
<dbReference type="FunFam" id="1.10.540.10:FF:000015">
    <property type="entry name" value="Acyl-coenzyme A oxidase"/>
    <property type="match status" value="1"/>
</dbReference>
<evidence type="ECO:0000256" key="2">
    <source>
        <dbReference type="ARBA" id="ARBA00001974"/>
    </source>
</evidence>
<evidence type="ECO:0000313" key="19">
    <source>
        <dbReference type="Proteomes" id="UP000789739"/>
    </source>
</evidence>
<evidence type="ECO:0000256" key="12">
    <source>
        <dbReference type="PIRNR" id="PIRNR000168"/>
    </source>
</evidence>
<dbReference type="PANTHER" id="PTHR10909">
    <property type="entry name" value="ELECTRON TRANSPORT OXIDOREDUCTASE"/>
    <property type="match status" value="1"/>
</dbReference>
<protein>
    <recommendedName>
        <fullName evidence="12">Acyl-coenzyme A oxidase</fullName>
    </recommendedName>
</protein>
<dbReference type="GO" id="GO:0005504">
    <property type="term" value="F:fatty acid binding"/>
    <property type="evidence" value="ECO:0007669"/>
    <property type="project" value="TreeGrafter"/>
</dbReference>
<evidence type="ECO:0000313" key="18">
    <source>
        <dbReference type="EMBL" id="CAG8634762.1"/>
    </source>
</evidence>
<evidence type="ECO:0000256" key="4">
    <source>
        <dbReference type="ARBA" id="ARBA00004846"/>
    </source>
</evidence>
<evidence type="ECO:0000256" key="10">
    <source>
        <dbReference type="ARBA" id="ARBA00023098"/>
    </source>
</evidence>
<feature type="binding site" evidence="13">
    <location>
        <position position="152"/>
    </location>
    <ligand>
        <name>FAD</name>
        <dbReference type="ChEBI" id="CHEBI:57692"/>
    </ligand>
</feature>
<evidence type="ECO:0000259" key="14">
    <source>
        <dbReference type="Pfam" id="PF01756"/>
    </source>
</evidence>
<evidence type="ECO:0000256" key="9">
    <source>
        <dbReference type="ARBA" id="ARBA00023002"/>
    </source>
</evidence>
<feature type="domain" description="Acyl-CoA oxidase/dehydrogenase middle" evidence="15">
    <location>
        <begin position="148"/>
        <end position="258"/>
    </location>
</feature>
<dbReference type="Gene3D" id="1.20.140.10">
    <property type="entry name" value="Butyryl-CoA Dehydrogenase, subunit A, domain 3"/>
    <property type="match status" value="1"/>
</dbReference>
<dbReference type="FunFam" id="1.20.140.10:FF:000013">
    <property type="entry name" value="Acyl-coenzyme A oxidase"/>
    <property type="match status" value="1"/>
</dbReference>
<keyword evidence="8" id="KW-0276">Fatty acid metabolism</keyword>
<keyword evidence="9" id="KW-0560">Oxidoreductase</keyword>
<dbReference type="InterPro" id="IPR002655">
    <property type="entry name" value="Acyl-CoA_oxidase_C"/>
</dbReference>
<dbReference type="Pfam" id="PF14749">
    <property type="entry name" value="Acyl-CoA_ox_N"/>
    <property type="match status" value="1"/>
</dbReference>
<evidence type="ECO:0000256" key="11">
    <source>
        <dbReference type="ARBA" id="ARBA00023140"/>
    </source>
</evidence>
<dbReference type="InterPro" id="IPR055060">
    <property type="entry name" value="ACOX_C_alpha1"/>
</dbReference>
<dbReference type="GO" id="GO:0055088">
    <property type="term" value="P:lipid homeostasis"/>
    <property type="evidence" value="ECO:0007669"/>
    <property type="project" value="TreeGrafter"/>
</dbReference>
<comment type="cofactor">
    <cofactor evidence="2">
        <name>FAD</name>
        <dbReference type="ChEBI" id="CHEBI:57692"/>
    </cofactor>
</comment>
<feature type="binding site" evidence="13">
    <location>
        <position position="191"/>
    </location>
    <ligand>
        <name>FAD</name>
        <dbReference type="ChEBI" id="CHEBI:57692"/>
    </ligand>
</feature>
<evidence type="ECO:0000259" key="15">
    <source>
        <dbReference type="Pfam" id="PF02770"/>
    </source>
</evidence>
<dbReference type="Pfam" id="PF01756">
    <property type="entry name" value="ACOX"/>
    <property type="match status" value="1"/>
</dbReference>
<dbReference type="InterPro" id="IPR046373">
    <property type="entry name" value="Acyl-CoA_Oxase/DH_mid-dom_sf"/>
</dbReference>
<dbReference type="Pfam" id="PF02770">
    <property type="entry name" value="Acyl-CoA_dh_M"/>
    <property type="match status" value="1"/>
</dbReference>
<dbReference type="GO" id="GO:0071949">
    <property type="term" value="F:FAD binding"/>
    <property type="evidence" value="ECO:0007669"/>
    <property type="project" value="InterPro"/>
</dbReference>
<dbReference type="PANTHER" id="PTHR10909:SF250">
    <property type="entry name" value="PEROXISOMAL ACYL-COENZYME A OXIDASE 1"/>
    <property type="match status" value="1"/>
</dbReference>
<dbReference type="GO" id="GO:0003997">
    <property type="term" value="F:acyl-CoA oxidase activity"/>
    <property type="evidence" value="ECO:0007669"/>
    <property type="project" value="UniProtKB-EC"/>
</dbReference>
<evidence type="ECO:0000259" key="17">
    <source>
        <dbReference type="Pfam" id="PF22924"/>
    </source>
</evidence>
<gene>
    <name evidence="18" type="ORF">PBRASI_LOCUS9444</name>
</gene>
<comment type="subcellular location">
    <subcellularLocation>
        <location evidence="3">Peroxisome</location>
    </subcellularLocation>
</comment>
<evidence type="ECO:0000256" key="8">
    <source>
        <dbReference type="ARBA" id="ARBA00022832"/>
    </source>
</evidence>
<comment type="similarity">
    <text evidence="5 12">Belongs to the acyl-CoA oxidase family.</text>
</comment>
<dbReference type="InterPro" id="IPR029320">
    <property type="entry name" value="Acyl-CoA_ox_N"/>
</dbReference>
<sequence>MTTKYVTFPDLQPSDPQGSDLLAAERAQATFRPNDLAVFTHGAERIKKYARVQNIIETNPAFDKSTHYYLGREDLYKASLRKEKEIVKLMRKHGWGLDEFQMAEEFLDMPSQFMAHRGMFVPTLMAQATDEQKEAFLKPAFRYQIIGCYAQTELGHGSNVQGLETTATYIPETDEFEINSPYLTAAKWWVGALGVTANYAVVMARLISNGKDHGPHPFVVQLRDLKTHKPLPGRTIGDIGPKLGYNCVDNGFLLFNKVRISRFNMLAKYAQVEKGSGRYIKPPNARLSYGTMVLMRVYFVLAARRALARAATISVRYSAIRRQFVDSENPKKWNDGRIIESPVIDYAIQQFRLFPVIAQASTTLTSATDPTVTYLQQYLNNPKCTCPAKSPEDFRKPEIQLQAFGHRAAYMIAAAVDQLDNHGRTWNSLLVDIAAISRAHCQYLLVCNFVEALQPKVNSRDDKLFKEKPEIRSVLTTLRDLFALHTMQKELGEFLSSEYLSPTQAVMVKDQVLVLLKEVRPNAVALVDSFLFSDYTLQSALGRYDGKVYETLCDWASREPLNSVTVDVNTDSDTIFREEKVTSKL</sequence>
<keyword evidence="19" id="KW-1185">Reference proteome</keyword>
<evidence type="ECO:0000259" key="16">
    <source>
        <dbReference type="Pfam" id="PF14749"/>
    </source>
</evidence>
<dbReference type="PIRSF" id="PIRSF000168">
    <property type="entry name" value="Acyl-CoA_oxidase"/>
    <property type="match status" value="1"/>
</dbReference>
<dbReference type="OrthoDB" id="538336at2759"/>
<comment type="pathway">
    <text evidence="4">Lipid metabolism; peroxisomal fatty acid beta-oxidation.</text>
</comment>
<dbReference type="GO" id="GO:0033540">
    <property type="term" value="P:fatty acid beta-oxidation using acyl-CoA oxidase"/>
    <property type="evidence" value="ECO:0007669"/>
    <property type="project" value="TreeGrafter"/>
</dbReference>
<feature type="domain" description="Acyl-CoA oxidase C-terminal" evidence="14">
    <location>
        <begin position="397"/>
        <end position="563"/>
    </location>
</feature>
<dbReference type="Pfam" id="PF22924">
    <property type="entry name" value="ACOX_C_alpha1"/>
    <property type="match status" value="1"/>
</dbReference>
<dbReference type="FunFam" id="2.40.110.10:FF:000003">
    <property type="entry name" value="Acyl-coenzyme A oxidase"/>
    <property type="match status" value="1"/>
</dbReference>
<accession>A0A9N9GUD4</accession>
<dbReference type="Gene3D" id="1.10.540.10">
    <property type="entry name" value="Acyl-CoA dehydrogenase/oxidase, N-terminal domain"/>
    <property type="match status" value="1"/>
</dbReference>
<dbReference type="Gene3D" id="2.40.110.10">
    <property type="entry name" value="Butyryl-CoA Dehydrogenase, subunit A, domain 2"/>
    <property type="match status" value="1"/>
</dbReference>
<proteinExistence type="inferred from homology"/>
<reference evidence="18" key="1">
    <citation type="submission" date="2021-06" db="EMBL/GenBank/DDBJ databases">
        <authorList>
            <person name="Kallberg Y."/>
            <person name="Tangrot J."/>
            <person name="Rosling A."/>
        </authorList>
    </citation>
    <scope>NUCLEOTIDE SEQUENCE</scope>
    <source>
        <strain evidence="18">BR232B</strain>
    </source>
</reference>
<evidence type="ECO:0000256" key="5">
    <source>
        <dbReference type="ARBA" id="ARBA00006288"/>
    </source>
</evidence>
<dbReference type="Proteomes" id="UP000789739">
    <property type="component" value="Unassembled WGS sequence"/>
</dbReference>
<organism evidence="18 19">
    <name type="scientific">Paraglomus brasilianum</name>
    <dbReference type="NCBI Taxonomy" id="144538"/>
    <lineage>
        <taxon>Eukaryota</taxon>
        <taxon>Fungi</taxon>
        <taxon>Fungi incertae sedis</taxon>
        <taxon>Mucoromycota</taxon>
        <taxon>Glomeromycotina</taxon>
        <taxon>Glomeromycetes</taxon>
        <taxon>Paraglomerales</taxon>
        <taxon>Paraglomeraceae</taxon>
        <taxon>Paraglomus</taxon>
    </lineage>
</organism>
<keyword evidence="7 12" id="KW-0274">FAD</keyword>
<dbReference type="SUPFAM" id="SSF47203">
    <property type="entry name" value="Acyl-CoA dehydrogenase C-terminal domain-like"/>
    <property type="match status" value="2"/>
</dbReference>
<keyword evidence="6 12" id="KW-0285">Flavoprotein</keyword>
<evidence type="ECO:0000256" key="1">
    <source>
        <dbReference type="ARBA" id="ARBA00001201"/>
    </source>
</evidence>
<name>A0A9N9GUD4_9GLOM</name>
<comment type="catalytic activity">
    <reaction evidence="1">
        <text>a 2,3-saturated acyl-CoA + O2 = a (2E)-enoyl-CoA + H2O2</text>
        <dbReference type="Rhea" id="RHEA:38959"/>
        <dbReference type="ChEBI" id="CHEBI:15379"/>
        <dbReference type="ChEBI" id="CHEBI:16240"/>
        <dbReference type="ChEBI" id="CHEBI:58856"/>
        <dbReference type="ChEBI" id="CHEBI:65111"/>
        <dbReference type="EC" id="1.3.3.6"/>
    </reaction>
</comment>
<comment type="caution">
    <text evidence="18">The sequence shown here is derived from an EMBL/GenBank/DDBJ whole genome shotgun (WGS) entry which is preliminary data.</text>
</comment>
<evidence type="ECO:0000256" key="7">
    <source>
        <dbReference type="ARBA" id="ARBA00022827"/>
    </source>
</evidence>
<dbReference type="InterPro" id="IPR036250">
    <property type="entry name" value="AcylCo_DH-like_C"/>
</dbReference>
<evidence type="ECO:0000256" key="13">
    <source>
        <dbReference type="PIRSR" id="PIRSR000168-2"/>
    </source>
</evidence>
<dbReference type="InterPro" id="IPR006091">
    <property type="entry name" value="Acyl-CoA_Oxase/DH_mid-dom"/>
</dbReference>
<dbReference type="AlphaFoldDB" id="A0A9N9GUD4"/>
<dbReference type="EMBL" id="CAJVPI010002067">
    <property type="protein sequence ID" value="CAG8634762.1"/>
    <property type="molecule type" value="Genomic_DNA"/>
</dbReference>
<feature type="domain" description="Acyl-CoA oxidase C-alpha1" evidence="17">
    <location>
        <begin position="289"/>
        <end position="370"/>
    </location>
</feature>
<dbReference type="InterPro" id="IPR037069">
    <property type="entry name" value="AcylCoA_DH/ox_N_sf"/>
</dbReference>
<dbReference type="SUPFAM" id="SSF56645">
    <property type="entry name" value="Acyl-CoA dehydrogenase NM domain-like"/>
    <property type="match status" value="1"/>
</dbReference>
<dbReference type="InterPro" id="IPR009100">
    <property type="entry name" value="AcylCoA_DH/oxidase_NM_dom_sf"/>
</dbReference>
<evidence type="ECO:0000256" key="3">
    <source>
        <dbReference type="ARBA" id="ARBA00004275"/>
    </source>
</evidence>
<evidence type="ECO:0000256" key="6">
    <source>
        <dbReference type="ARBA" id="ARBA00022630"/>
    </source>
</evidence>
<keyword evidence="11" id="KW-0576">Peroxisome</keyword>